<sequence length="744" mass="85350">MKKIEEESSKNTTINITLDNSCYERIITKSLNLLCLTSEGKILQVTQSICSVLEYSIEELLSSNIEILFPNKDDFKKFIEKINESFEDYFVTLISKSRSIKNFVVSCNRLEGGTLYLVLRDITDEHQLKASLEDLRKKYYLISEAARDIIFIHDLEENILYINETGVRKSGYTKEELLKKKVSDLIPKEYMPTSSGLRKDRLMGDDYISIYEMEYLQKSGERIPVEVCSSPVIENGNIIGILHVVRDISIRKNAEKASQKTEEKYRRIVENANSIIIEFGTKGNILSMNAYGLNFFGYSKEELVGADIAVLIPSKSEIGKLDSIDFVENLINTAEEHNVNINENIKKNGERCWIYWTNKPIIGEGGEVIEIVSIGTDITKNKNIQSLLKDSERKFRALFDNSNHLIIFLNMSGKILEINNFACQILGYQKEEIIGKNIKELSSSRYSEMINRRIEETIKNGHSTYETEYLTKSNVPIPFQIEGRILEMGDKRLFIKIGTDISMKKEADERIKRQFSNFCLEDGALYFVEKQNRAIALGAFKDLIKLDYIGTVVSRKEEEDVRKLIEEDHKFYRISTTFNNKDCSHVSIEGLTNIIKKTERKGVYLIDCFDYILSRKDFRGVLHLAQTLRDIALFEGVIVIMIINPDLVNEKELELLMEEGKNIESKVPSNISKTMVEILRYVYDKNKHGIEPSYSDISNKFGMTRPTVKKNIDTLCSCNLVSISSWGRAKKLKVSAKGENILVF</sequence>
<dbReference type="Pfam" id="PF05763">
    <property type="entry name" value="DUF835"/>
    <property type="match status" value="1"/>
</dbReference>
<dbReference type="PANTHER" id="PTHR44757:SF2">
    <property type="entry name" value="BIOFILM ARCHITECTURE MAINTENANCE PROTEIN MBAA"/>
    <property type="match status" value="1"/>
</dbReference>
<dbReference type="AlphaFoldDB" id="A0A150J8S6"/>
<dbReference type="Gene3D" id="1.10.10.10">
    <property type="entry name" value="Winged helix-like DNA-binding domain superfamily/Winged helix DNA-binding domain"/>
    <property type="match status" value="1"/>
</dbReference>
<dbReference type="SUPFAM" id="SSF55785">
    <property type="entry name" value="PYP-like sensor domain (PAS domain)"/>
    <property type="match status" value="4"/>
</dbReference>
<reference evidence="3 4" key="1">
    <citation type="journal article" date="2016" name="ISME J.">
        <title>Chasing the elusive Euryarchaeota class WSA2: genomes reveal a uniquely fastidious methyl-reducing methanogen.</title>
        <authorList>
            <person name="Nobu M.K."/>
            <person name="Narihiro T."/>
            <person name="Kuroda K."/>
            <person name="Mei R."/>
            <person name="Liu W.T."/>
        </authorList>
    </citation>
    <scope>NUCLEOTIDE SEQUENCE [LARGE SCALE GENOMIC DNA]</scope>
    <source>
        <strain evidence="3">U1lsi0528_Bin089</strain>
    </source>
</reference>
<evidence type="ECO:0000313" key="4">
    <source>
        <dbReference type="Proteomes" id="UP000075578"/>
    </source>
</evidence>
<keyword evidence="3" id="KW-0418">Kinase</keyword>
<dbReference type="InterPro" id="IPR052155">
    <property type="entry name" value="Biofilm_reg_signaling"/>
</dbReference>
<dbReference type="EMBL" id="LNGD01000011">
    <property type="protein sequence ID" value="KYC53610.1"/>
    <property type="molecule type" value="Genomic_DNA"/>
</dbReference>
<proteinExistence type="predicted"/>
<accession>A0A150J8S6</accession>
<dbReference type="InterPro" id="IPR000700">
    <property type="entry name" value="PAS-assoc_C"/>
</dbReference>
<dbReference type="GO" id="GO:0016301">
    <property type="term" value="F:kinase activity"/>
    <property type="evidence" value="ECO:0007669"/>
    <property type="project" value="UniProtKB-KW"/>
</dbReference>
<dbReference type="Pfam" id="PF13426">
    <property type="entry name" value="PAS_9"/>
    <property type="match status" value="3"/>
</dbReference>
<dbReference type="NCBIfam" id="TIGR00229">
    <property type="entry name" value="sensory_box"/>
    <property type="match status" value="3"/>
</dbReference>
<feature type="domain" description="PAC" evidence="2">
    <location>
        <begin position="209"/>
        <end position="260"/>
    </location>
</feature>
<feature type="domain" description="PAS" evidence="1">
    <location>
        <begin position="391"/>
        <end position="461"/>
    </location>
</feature>
<gene>
    <name evidence="3" type="ORF">AMQ74_00353</name>
</gene>
<organism evidence="3 4">
    <name type="scientific">Candidatus Methanofastidiosum methylothiophilum</name>
    <dbReference type="NCBI Taxonomy" id="1705564"/>
    <lineage>
        <taxon>Archaea</taxon>
        <taxon>Methanobacteriati</taxon>
        <taxon>Methanobacteriota</taxon>
        <taxon>Stenosarchaea group</taxon>
        <taxon>Candidatus Methanofastidiosia</taxon>
        <taxon>Candidatus Methanofastidiosales</taxon>
        <taxon>Candidatus Methanofastidiosaceae</taxon>
        <taxon>Candidatus Methanofastidiosum</taxon>
    </lineage>
</organism>
<dbReference type="PROSITE" id="PS50112">
    <property type="entry name" value="PAS"/>
    <property type="match status" value="3"/>
</dbReference>
<dbReference type="InterPro" id="IPR036390">
    <property type="entry name" value="WH_DNA-bd_sf"/>
</dbReference>
<comment type="caution">
    <text evidence="3">The sequence shown here is derived from an EMBL/GenBank/DDBJ whole genome shotgun (WGS) entry which is preliminary data.</text>
</comment>
<dbReference type="InterPro" id="IPR035965">
    <property type="entry name" value="PAS-like_dom_sf"/>
</dbReference>
<dbReference type="Gene3D" id="3.30.450.20">
    <property type="entry name" value="PAS domain"/>
    <property type="match status" value="4"/>
</dbReference>
<dbReference type="InterPro" id="IPR000014">
    <property type="entry name" value="PAS"/>
</dbReference>
<dbReference type="SMART" id="SM00091">
    <property type="entry name" value="PAS"/>
    <property type="match status" value="4"/>
</dbReference>
<feature type="domain" description="PAS" evidence="1">
    <location>
        <begin position="135"/>
        <end position="189"/>
    </location>
</feature>
<feature type="domain" description="PAS" evidence="1">
    <location>
        <begin position="261"/>
        <end position="305"/>
    </location>
</feature>
<dbReference type="SUPFAM" id="SSF46785">
    <property type="entry name" value="Winged helix' DNA-binding domain"/>
    <property type="match status" value="1"/>
</dbReference>
<evidence type="ECO:0000313" key="3">
    <source>
        <dbReference type="EMBL" id="KYC53610.1"/>
    </source>
</evidence>
<feature type="domain" description="PAC" evidence="2">
    <location>
        <begin position="335"/>
        <end position="390"/>
    </location>
</feature>
<dbReference type="InterPro" id="IPR008553">
    <property type="entry name" value="DUF835"/>
</dbReference>
<dbReference type="InterPro" id="IPR013767">
    <property type="entry name" value="PAS_fold"/>
</dbReference>
<evidence type="ECO:0000259" key="1">
    <source>
        <dbReference type="PROSITE" id="PS50112"/>
    </source>
</evidence>
<dbReference type="CDD" id="cd00130">
    <property type="entry name" value="PAS"/>
    <property type="match status" value="3"/>
</dbReference>
<dbReference type="InterPro" id="IPR036388">
    <property type="entry name" value="WH-like_DNA-bd_sf"/>
</dbReference>
<dbReference type="PROSITE" id="PS50113">
    <property type="entry name" value="PAC"/>
    <property type="match status" value="2"/>
</dbReference>
<dbReference type="InterPro" id="IPR001610">
    <property type="entry name" value="PAC"/>
</dbReference>
<name>A0A150J8S6_9EURY</name>
<dbReference type="Pfam" id="PF00989">
    <property type="entry name" value="PAS"/>
    <property type="match status" value="1"/>
</dbReference>
<dbReference type="SMART" id="SM00086">
    <property type="entry name" value="PAC"/>
    <property type="match status" value="3"/>
</dbReference>
<dbReference type="PANTHER" id="PTHR44757">
    <property type="entry name" value="DIGUANYLATE CYCLASE DGCP"/>
    <property type="match status" value="1"/>
</dbReference>
<protein>
    <submittedName>
        <fullName evidence="3">Sensory histidine kinase AtoS</fullName>
    </submittedName>
</protein>
<dbReference type="Proteomes" id="UP000075578">
    <property type="component" value="Unassembled WGS sequence"/>
</dbReference>
<keyword evidence="3" id="KW-0808">Transferase</keyword>
<evidence type="ECO:0000259" key="2">
    <source>
        <dbReference type="PROSITE" id="PS50113"/>
    </source>
</evidence>